<evidence type="ECO:0000313" key="7">
    <source>
        <dbReference type="EMBL" id="KAA1262401.1"/>
    </source>
</evidence>
<dbReference type="PANTHER" id="PTHR37422:SF23">
    <property type="entry name" value="TEICHURONIC ACID BIOSYNTHESIS PROTEIN TUAE"/>
    <property type="match status" value="1"/>
</dbReference>
<dbReference type="InterPro" id="IPR051533">
    <property type="entry name" value="WaaL-like"/>
</dbReference>
<feature type="transmembrane region" description="Helical" evidence="5">
    <location>
        <begin position="250"/>
        <end position="271"/>
    </location>
</feature>
<feature type="transmembrane region" description="Helical" evidence="5">
    <location>
        <begin position="430"/>
        <end position="447"/>
    </location>
</feature>
<dbReference type="InterPro" id="IPR011990">
    <property type="entry name" value="TPR-like_helical_dom_sf"/>
</dbReference>
<dbReference type="OrthoDB" id="222868at2"/>
<feature type="transmembrane region" description="Helical" evidence="5">
    <location>
        <begin position="302"/>
        <end position="320"/>
    </location>
</feature>
<dbReference type="GO" id="GO:0016020">
    <property type="term" value="C:membrane"/>
    <property type="evidence" value="ECO:0007669"/>
    <property type="project" value="UniProtKB-SubCell"/>
</dbReference>
<evidence type="ECO:0000256" key="5">
    <source>
        <dbReference type="SAM" id="Phobius"/>
    </source>
</evidence>
<feature type="transmembrane region" description="Helical" evidence="5">
    <location>
        <begin position="132"/>
        <end position="150"/>
    </location>
</feature>
<keyword evidence="4 5" id="KW-0472">Membrane</keyword>
<evidence type="ECO:0000256" key="3">
    <source>
        <dbReference type="ARBA" id="ARBA00022989"/>
    </source>
</evidence>
<dbReference type="SUPFAM" id="SSF48452">
    <property type="entry name" value="TPR-like"/>
    <property type="match status" value="1"/>
</dbReference>
<accession>A0A5B1CQ91</accession>
<feature type="domain" description="O-antigen ligase-related" evidence="6">
    <location>
        <begin position="261"/>
        <end position="405"/>
    </location>
</feature>
<feature type="transmembrane region" description="Helical" evidence="5">
    <location>
        <begin position="196"/>
        <end position="223"/>
    </location>
</feature>
<feature type="transmembrane region" description="Helical" evidence="5">
    <location>
        <begin position="12"/>
        <end position="30"/>
    </location>
</feature>
<dbReference type="EMBL" id="VRLW01000001">
    <property type="protein sequence ID" value="KAA1262401.1"/>
    <property type="molecule type" value="Genomic_DNA"/>
</dbReference>
<evidence type="ECO:0000256" key="4">
    <source>
        <dbReference type="ARBA" id="ARBA00023136"/>
    </source>
</evidence>
<feature type="transmembrane region" description="Helical" evidence="5">
    <location>
        <begin position="64"/>
        <end position="81"/>
    </location>
</feature>
<name>A0A5B1CQ91_9BACT</name>
<dbReference type="GO" id="GO:0016874">
    <property type="term" value="F:ligase activity"/>
    <property type="evidence" value="ECO:0007669"/>
    <property type="project" value="UniProtKB-KW"/>
</dbReference>
<evidence type="ECO:0000256" key="2">
    <source>
        <dbReference type="ARBA" id="ARBA00022692"/>
    </source>
</evidence>
<feature type="transmembrane region" description="Helical" evidence="5">
    <location>
        <begin position="398"/>
        <end position="418"/>
    </location>
</feature>
<organism evidence="7 8">
    <name type="scientific">Rubripirellula obstinata</name>
    <dbReference type="NCBI Taxonomy" id="406547"/>
    <lineage>
        <taxon>Bacteria</taxon>
        <taxon>Pseudomonadati</taxon>
        <taxon>Planctomycetota</taxon>
        <taxon>Planctomycetia</taxon>
        <taxon>Pirellulales</taxon>
        <taxon>Pirellulaceae</taxon>
        <taxon>Rubripirellula</taxon>
    </lineage>
</organism>
<comment type="subcellular location">
    <subcellularLocation>
        <location evidence="1">Membrane</location>
        <topology evidence="1">Multi-pass membrane protein</topology>
    </subcellularLocation>
</comment>
<evidence type="ECO:0000259" key="6">
    <source>
        <dbReference type="Pfam" id="PF04932"/>
    </source>
</evidence>
<feature type="transmembrane region" description="Helical" evidence="5">
    <location>
        <begin position="36"/>
        <end position="57"/>
    </location>
</feature>
<dbReference type="Proteomes" id="UP000322699">
    <property type="component" value="Unassembled WGS sequence"/>
</dbReference>
<reference evidence="7 8" key="1">
    <citation type="submission" date="2019-08" db="EMBL/GenBank/DDBJ databases">
        <title>Deep-cultivation of Planctomycetes and their phenomic and genomic characterization uncovers novel biology.</title>
        <authorList>
            <person name="Wiegand S."/>
            <person name="Jogler M."/>
            <person name="Boedeker C."/>
            <person name="Pinto D."/>
            <person name="Vollmers J."/>
            <person name="Rivas-Marin E."/>
            <person name="Kohn T."/>
            <person name="Peeters S.H."/>
            <person name="Heuer A."/>
            <person name="Rast P."/>
            <person name="Oberbeckmann S."/>
            <person name="Bunk B."/>
            <person name="Jeske O."/>
            <person name="Meyerdierks A."/>
            <person name="Storesund J.E."/>
            <person name="Kallscheuer N."/>
            <person name="Luecker S."/>
            <person name="Lage O.M."/>
            <person name="Pohl T."/>
            <person name="Merkel B.J."/>
            <person name="Hornburger P."/>
            <person name="Mueller R.-W."/>
            <person name="Bruemmer F."/>
            <person name="Labrenz M."/>
            <person name="Spormann A.M."/>
            <person name="Op Den Camp H."/>
            <person name="Overmann J."/>
            <person name="Amann R."/>
            <person name="Jetten M.S.M."/>
            <person name="Mascher T."/>
            <person name="Medema M.H."/>
            <person name="Devos D.P."/>
            <person name="Kaster A.-K."/>
            <person name="Ovreas L."/>
            <person name="Rohde M."/>
            <person name="Galperin M.Y."/>
            <person name="Jogler C."/>
        </authorList>
    </citation>
    <scope>NUCLEOTIDE SEQUENCE [LARGE SCALE GENOMIC DNA]</scope>
    <source>
        <strain evidence="7 8">LF1</strain>
    </source>
</reference>
<protein>
    <submittedName>
        <fullName evidence="7">O-Antigen ligase</fullName>
    </submittedName>
</protein>
<dbReference type="AlphaFoldDB" id="A0A5B1CQ91"/>
<proteinExistence type="predicted"/>
<dbReference type="Gene3D" id="1.25.40.10">
    <property type="entry name" value="Tetratricopeptide repeat domain"/>
    <property type="match status" value="1"/>
</dbReference>
<keyword evidence="3 5" id="KW-1133">Transmembrane helix</keyword>
<dbReference type="RefSeq" id="WP_068266147.1">
    <property type="nucleotide sequence ID" value="NZ_LWSK01000109.1"/>
</dbReference>
<keyword evidence="2 5" id="KW-0812">Transmembrane</keyword>
<feature type="transmembrane region" description="Helical" evidence="5">
    <location>
        <begin position="277"/>
        <end position="295"/>
    </location>
</feature>
<evidence type="ECO:0000256" key="1">
    <source>
        <dbReference type="ARBA" id="ARBA00004141"/>
    </source>
</evidence>
<keyword evidence="7" id="KW-0436">Ligase</keyword>
<evidence type="ECO:0000313" key="8">
    <source>
        <dbReference type="Proteomes" id="UP000322699"/>
    </source>
</evidence>
<feature type="transmembrane region" description="Helical" evidence="5">
    <location>
        <begin position="157"/>
        <end position="176"/>
    </location>
</feature>
<gene>
    <name evidence="7" type="ORF">LF1_49650</name>
</gene>
<keyword evidence="8" id="KW-1185">Reference proteome</keyword>
<dbReference type="Pfam" id="PF04932">
    <property type="entry name" value="Wzy_C"/>
    <property type="match status" value="1"/>
</dbReference>
<comment type="caution">
    <text evidence="7">The sequence shown here is derived from an EMBL/GenBank/DDBJ whole genome shotgun (WGS) entry which is preliminary data.</text>
</comment>
<dbReference type="InterPro" id="IPR007016">
    <property type="entry name" value="O-antigen_ligase-rel_domated"/>
</dbReference>
<dbReference type="PANTHER" id="PTHR37422">
    <property type="entry name" value="TEICHURONIC ACID BIOSYNTHESIS PROTEIN TUAE"/>
    <property type="match status" value="1"/>
</dbReference>
<sequence length="883" mass="95821">MTKQRIASSLVYVGQALIILGVVCSAWHLGGVTTTSLHAMSIGSLVVLVIAAAVMLLRQKRDPICFVIPAIACLFCGYAILHGMLGFGNHSNQIGAETVKAIDAAMVGLGAAPETIMSDFDSSLLGHRTQTALVPLASGIAFLIGASVFFVDRRSRVVFAVAVLANAVALVCWGFIQRAGSNEFILPGMLHKFDTVPFASFIYKNAGAAALIPAIAIAAVALLKGRTFQWSTSSGVSQVERSSYGSASKFFEVGNLILISAALFLSAGLVISLCRGAWLSVVVALVIAFVVDRRLKLTKANLSTAALGGLVVITLLSILGGNEIARARAGDVSLDRIASDQRWSHWPDGWDTAIANFPVGSGLGTYRYATLPHQRTVHKSWFQNAHNQYLETFTESGVIGLVLLLVAIAWLARHCFGLIREGADSSSRRWGLIGLIVLASGCIQSAIDFVLIIPANLYLYAAIFGVAIACSKRPIDSSEPRSPWWGWNPDWKLPAATVLASTVIVIASISFSSDQRHAERVLTKTSVGNLSSQPTDERIDQAMGHLTQAIERLPNSPDLHARRAAWEIIRMRTAILQLAKQSGEPISWKASQIQRLFTALQTAPIQPRAALIDDLRSSAEIRQHLIAALRGLKDAATLEPCIPENHVKVALLSPLAKMPVDNILPTIAKLSNNSHHLLYHCGLIAYMTGQSEIAIESWHRCLDVRLDHIEPIYRMSSQRFSPSIVAGSIIPSRRMDLAVRLITSVPATDSVRRDEIASAIVAAIAKREDIDAAIRWSWTAKIFESVQQHQQASDAWQKAVATGGRNLEYRYSLAVSLNRIGQTEKAIDQALLGSAIASGDDRFDRLIKHFRRELTRKSEQRRPVSRSAARLLGGNQINSKVSL</sequence>